<evidence type="ECO:0000313" key="1">
    <source>
        <dbReference type="EMBL" id="RVW56691.1"/>
    </source>
</evidence>
<reference evidence="1 2" key="1">
    <citation type="journal article" date="2018" name="PLoS Genet.">
        <title>Population sequencing reveals clonal diversity and ancestral inbreeding in the grapevine cultivar Chardonnay.</title>
        <authorList>
            <person name="Roach M.J."/>
            <person name="Johnson D.L."/>
            <person name="Bohlmann J."/>
            <person name="van Vuuren H.J."/>
            <person name="Jones S.J."/>
            <person name="Pretorius I.S."/>
            <person name="Schmidt S.A."/>
            <person name="Borneman A.R."/>
        </authorList>
    </citation>
    <scope>NUCLEOTIDE SEQUENCE [LARGE SCALE GENOMIC DNA]</scope>
    <source>
        <strain evidence="2">cv. Chardonnay</strain>
        <tissue evidence="1">Leaf</tissue>
    </source>
</reference>
<comment type="caution">
    <text evidence="1">The sequence shown here is derived from an EMBL/GenBank/DDBJ whole genome shotgun (WGS) entry which is preliminary data.</text>
</comment>
<proteinExistence type="predicted"/>
<evidence type="ECO:0000313" key="2">
    <source>
        <dbReference type="Proteomes" id="UP000288805"/>
    </source>
</evidence>
<protein>
    <submittedName>
        <fullName evidence="1">Uncharacterized protein</fullName>
    </submittedName>
</protein>
<dbReference type="Proteomes" id="UP000288805">
    <property type="component" value="Unassembled WGS sequence"/>
</dbReference>
<name>A0A438F9T6_VITVI</name>
<sequence>MIALEKPFSRTSLGLRGVLPPRGTFLINKVGTGKPGRTVEFTAEEFSSIMAGPLPLGNTWHAAHSDAWHVLSAGPPQGKANDVSSSPIQGRANDAGRAKDLLTINERNSTPEAGYIYLRTKKKEDLLGASGHPVRMPFAGATTESRTPCVLRITYPSIIAATWTIGYAR</sequence>
<dbReference type="AlphaFoldDB" id="A0A438F9T6"/>
<dbReference type="EMBL" id="QGNW01001073">
    <property type="protein sequence ID" value="RVW56691.1"/>
    <property type="molecule type" value="Genomic_DNA"/>
</dbReference>
<accession>A0A438F9T6</accession>
<gene>
    <name evidence="1" type="ORF">CK203_075080</name>
</gene>
<organism evidence="1 2">
    <name type="scientific">Vitis vinifera</name>
    <name type="common">Grape</name>
    <dbReference type="NCBI Taxonomy" id="29760"/>
    <lineage>
        <taxon>Eukaryota</taxon>
        <taxon>Viridiplantae</taxon>
        <taxon>Streptophyta</taxon>
        <taxon>Embryophyta</taxon>
        <taxon>Tracheophyta</taxon>
        <taxon>Spermatophyta</taxon>
        <taxon>Magnoliopsida</taxon>
        <taxon>eudicotyledons</taxon>
        <taxon>Gunneridae</taxon>
        <taxon>Pentapetalae</taxon>
        <taxon>rosids</taxon>
        <taxon>Vitales</taxon>
        <taxon>Vitaceae</taxon>
        <taxon>Viteae</taxon>
        <taxon>Vitis</taxon>
    </lineage>
</organism>